<evidence type="ECO:0000313" key="1">
    <source>
        <dbReference type="EMBL" id="SFQ42556.1"/>
    </source>
</evidence>
<proteinExistence type="predicted"/>
<dbReference type="AlphaFoldDB" id="A0A1I5YEC9"/>
<gene>
    <name evidence="1" type="ORF">SAMN05421853_105192</name>
</gene>
<name>A0A1I5YEC9_9RHOB</name>
<dbReference type="Proteomes" id="UP000243106">
    <property type="component" value="Unassembled WGS sequence"/>
</dbReference>
<organism evidence="1 2">
    <name type="scientific">Roseivivax halotolerans</name>
    <dbReference type="NCBI Taxonomy" id="93684"/>
    <lineage>
        <taxon>Bacteria</taxon>
        <taxon>Pseudomonadati</taxon>
        <taxon>Pseudomonadota</taxon>
        <taxon>Alphaproteobacteria</taxon>
        <taxon>Rhodobacterales</taxon>
        <taxon>Roseobacteraceae</taxon>
        <taxon>Roseivivax</taxon>
    </lineage>
</organism>
<dbReference type="InterPro" id="IPR007420">
    <property type="entry name" value="DUF465"/>
</dbReference>
<reference evidence="2" key="1">
    <citation type="submission" date="2016-10" db="EMBL/GenBank/DDBJ databases">
        <authorList>
            <person name="Varghese N."/>
            <person name="Submissions S."/>
        </authorList>
    </citation>
    <scope>NUCLEOTIDE SEQUENCE [LARGE SCALE GENOMIC DNA]</scope>
    <source>
        <strain evidence="2">JCM 10271</strain>
    </source>
</reference>
<dbReference type="Pfam" id="PF04325">
    <property type="entry name" value="DUF465"/>
    <property type="match status" value="1"/>
</dbReference>
<dbReference type="InterPro" id="IPR038444">
    <property type="entry name" value="DUF465_sf"/>
</dbReference>
<dbReference type="EMBL" id="FOXV01000005">
    <property type="protein sequence ID" value="SFQ42556.1"/>
    <property type="molecule type" value="Genomic_DNA"/>
</dbReference>
<dbReference type="Gene3D" id="6.10.280.50">
    <property type="match status" value="1"/>
</dbReference>
<accession>A0A1I5YEC9</accession>
<protein>
    <recommendedName>
        <fullName evidence="3">DUF465 domain-containing protein</fullName>
    </recommendedName>
</protein>
<sequence length="82" mass="9534">MTHVPHKLPEDFPEHRARIATLRQTDLYFARLADRYDALNAEVHLAETNVVPIDDLAALEIRRERAALKDEVYRILSREPAE</sequence>
<keyword evidence="2" id="KW-1185">Reference proteome</keyword>
<evidence type="ECO:0000313" key="2">
    <source>
        <dbReference type="Proteomes" id="UP000243106"/>
    </source>
</evidence>
<dbReference type="STRING" id="93684.SAMN05421853_105192"/>
<dbReference type="RefSeq" id="WP_093010936.1">
    <property type="nucleotide sequence ID" value="NZ_FOXV01000005.1"/>
</dbReference>
<evidence type="ECO:0008006" key="3">
    <source>
        <dbReference type="Google" id="ProtNLM"/>
    </source>
</evidence>